<dbReference type="InterPro" id="IPR022655">
    <property type="entry name" value="DUF1553"/>
</dbReference>
<proteinExistence type="predicted"/>
<dbReference type="InterPro" id="IPR008964">
    <property type="entry name" value="Invasin/intimin_cell_adhesion"/>
</dbReference>
<dbReference type="Pfam" id="PF07587">
    <property type="entry name" value="PSD1"/>
    <property type="match status" value="1"/>
</dbReference>
<protein>
    <submittedName>
        <fullName evidence="3">Bacterial Ig-like domain (Group 2)</fullName>
    </submittedName>
</protein>
<keyword evidence="1" id="KW-0732">Signal</keyword>
<evidence type="ECO:0000313" key="4">
    <source>
        <dbReference type="Proteomes" id="UP000315003"/>
    </source>
</evidence>
<keyword evidence="4" id="KW-1185">Reference proteome</keyword>
<dbReference type="InterPro" id="IPR011444">
    <property type="entry name" value="DUF1549"/>
</dbReference>
<evidence type="ECO:0000259" key="2">
    <source>
        <dbReference type="SMART" id="SM00635"/>
    </source>
</evidence>
<dbReference type="RefSeq" id="WP_419188283.1">
    <property type="nucleotide sequence ID" value="NZ_CP036272.1"/>
</dbReference>
<gene>
    <name evidence="3" type="ORF">SV7mr_18340</name>
</gene>
<name>A0A517ST75_9BACT</name>
<evidence type="ECO:0000313" key="3">
    <source>
        <dbReference type="EMBL" id="QDT59327.1"/>
    </source>
</evidence>
<reference evidence="3 4" key="1">
    <citation type="submission" date="2019-02" db="EMBL/GenBank/DDBJ databases">
        <title>Deep-cultivation of Planctomycetes and their phenomic and genomic characterization uncovers novel biology.</title>
        <authorList>
            <person name="Wiegand S."/>
            <person name="Jogler M."/>
            <person name="Boedeker C."/>
            <person name="Pinto D."/>
            <person name="Vollmers J."/>
            <person name="Rivas-Marin E."/>
            <person name="Kohn T."/>
            <person name="Peeters S.H."/>
            <person name="Heuer A."/>
            <person name="Rast P."/>
            <person name="Oberbeckmann S."/>
            <person name="Bunk B."/>
            <person name="Jeske O."/>
            <person name="Meyerdierks A."/>
            <person name="Storesund J.E."/>
            <person name="Kallscheuer N."/>
            <person name="Luecker S."/>
            <person name="Lage O.M."/>
            <person name="Pohl T."/>
            <person name="Merkel B.J."/>
            <person name="Hornburger P."/>
            <person name="Mueller R.-W."/>
            <person name="Bruemmer F."/>
            <person name="Labrenz M."/>
            <person name="Spormann A.M."/>
            <person name="Op den Camp H."/>
            <person name="Overmann J."/>
            <person name="Amann R."/>
            <person name="Jetten M.S.M."/>
            <person name="Mascher T."/>
            <person name="Medema M.H."/>
            <person name="Devos D.P."/>
            <person name="Kaster A.-K."/>
            <person name="Ovreas L."/>
            <person name="Rohde M."/>
            <person name="Galperin M.Y."/>
            <person name="Jogler C."/>
        </authorList>
    </citation>
    <scope>NUCLEOTIDE SEQUENCE [LARGE SCALE GENOMIC DNA]</scope>
    <source>
        <strain evidence="3 4">SV_7m_r</strain>
    </source>
</reference>
<organism evidence="3 4">
    <name type="scientific">Stieleria bergensis</name>
    <dbReference type="NCBI Taxonomy" id="2528025"/>
    <lineage>
        <taxon>Bacteria</taxon>
        <taxon>Pseudomonadati</taxon>
        <taxon>Planctomycetota</taxon>
        <taxon>Planctomycetia</taxon>
        <taxon>Pirellulales</taxon>
        <taxon>Pirellulaceae</taxon>
        <taxon>Stieleria</taxon>
    </lineage>
</organism>
<dbReference type="InterPro" id="IPR003343">
    <property type="entry name" value="Big_2"/>
</dbReference>
<dbReference type="SUPFAM" id="SSF49373">
    <property type="entry name" value="Invasin/intimin cell-adhesion fragments"/>
    <property type="match status" value="1"/>
</dbReference>
<feature type="chain" id="PRO_5021812183" evidence="1">
    <location>
        <begin position="26"/>
        <end position="839"/>
    </location>
</feature>
<evidence type="ECO:0000256" key="1">
    <source>
        <dbReference type="SAM" id="SignalP"/>
    </source>
</evidence>
<feature type="signal peptide" evidence="1">
    <location>
        <begin position="1"/>
        <end position="25"/>
    </location>
</feature>
<dbReference type="Pfam" id="PF07583">
    <property type="entry name" value="PSCyt2"/>
    <property type="match status" value="1"/>
</dbReference>
<dbReference type="AlphaFoldDB" id="A0A517ST75"/>
<dbReference type="Gene3D" id="2.60.40.1080">
    <property type="match status" value="2"/>
</dbReference>
<dbReference type="SMART" id="SM00635">
    <property type="entry name" value="BID_2"/>
    <property type="match status" value="1"/>
</dbReference>
<feature type="domain" description="BIG2" evidence="2">
    <location>
        <begin position="44"/>
        <end position="125"/>
    </location>
</feature>
<dbReference type="PANTHER" id="PTHR35889">
    <property type="entry name" value="CYCLOINULO-OLIGOSACCHARIDE FRUCTANOTRANSFERASE-RELATED"/>
    <property type="match status" value="1"/>
</dbReference>
<accession>A0A517ST75</accession>
<dbReference type="PANTHER" id="PTHR35889:SF3">
    <property type="entry name" value="F-BOX DOMAIN-CONTAINING PROTEIN"/>
    <property type="match status" value="1"/>
</dbReference>
<dbReference type="Proteomes" id="UP000315003">
    <property type="component" value="Chromosome"/>
</dbReference>
<sequence precursor="true">MTIQKLIAKSVLVLLIVVSGTPLQAENELHEEADLKIDTIQVGQPVKLVISPKTFTLDGKHQQLQLIVTGLYADGSVADLTRAASYQLDQPEIATVNQRGAVVPKSNGETTIRAKAGDASIEMKLAVTNAESPDPVSFHFQTLPILSKTGCSMGACHGSPHGKGGFRLSLRAFDPSLDYRTIVEEEFGRRVNLLEPQQSLLLAKPRTEIAHGGGQRLRPDDVEYQRLVQWIREGCQVDPEPARCTSIRLEPGEGRFLRRPHHVQQMRVTAYFDDGSKRDVTHLAVFESSDDTICKVSRHGLAVGQRRGEVAVIARFLDQIESTVLGFIDTVPNFDWQAPEPKSYVDELVYQRLKQFQYLPAKICSDEVFLRRVSLDLTGLLPSVEQTEAFLADPSSEKRPQLIDQLLASDEHALFWSQKWGDLLKLSTRQMGHSGVLKFHRWIKQSVANNQPYDQFAREILLASGSTLSNPAGNFYRTGSDTSDITESTSQLFLGTRIGCAKCHNHPYERWTQDNYYGLSAFFHRVATRQTGRGDEAVVWMRREGEVKHPVSGQPVSPWLPAAQEHDLVSQSTDRREAFAQWLTSAGNPFFAKVEVNRIAAYLLGRGIVEPFDDHRDSNPPANGPLLEALAKDFTDHKFDRRHIIRTIVNSNTYQATAETNRYNVDDARFYSHFQPRRLTAEQLLDALGEVTGVPERFVSVHPDTKATQLPAPDLKEHNRGQIGEIEFLKVFGMPERQTVCQCERGTDSSLGQALELFNGGTVHRMVSSKQNRIHRSLAAGEPHDQILKELYLRAFSRAPNAQELQIGLDYLSRSEDPGSALEDILWALINQDEFLFQH</sequence>
<dbReference type="EMBL" id="CP036272">
    <property type="protein sequence ID" value="QDT59327.1"/>
    <property type="molecule type" value="Genomic_DNA"/>
</dbReference>